<protein>
    <submittedName>
        <fullName evidence="1">Uncharacterized protein</fullName>
    </submittedName>
</protein>
<organism evidence="1 2">
    <name type="scientific">Mycoplasma ovis str. Michigan</name>
    <dbReference type="NCBI Taxonomy" id="1415773"/>
    <lineage>
        <taxon>Bacteria</taxon>
        <taxon>Bacillati</taxon>
        <taxon>Mycoplasmatota</taxon>
        <taxon>Mollicutes</taxon>
        <taxon>Mycoplasmataceae</taxon>
        <taxon>Mycoplasma</taxon>
    </lineage>
</organism>
<evidence type="ECO:0000313" key="1">
    <source>
        <dbReference type="EMBL" id="AHC40235.1"/>
    </source>
</evidence>
<keyword evidence="2" id="KW-1185">Reference proteome</keyword>
<proteinExistence type="predicted"/>
<gene>
    <name evidence="1" type="ORF">OVS_01750</name>
</gene>
<reference evidence="1 2" key="1">
    <citation type="journal article" date="2014" name="Genome Announc.">
        <title>Complete Genome Sequence of Mycoplasma ovis Strain Michigan, a Hemoplasma of Sheep with Two Distinct 16S rRNA Genes.</title>
        <authorList>
            <person name="Deshuillers P.L."/>
            <person name="Santos A.P."/>
            <person name="do Nascimento N.C."/>
            <person name="Hampel J.A."/>
            <person name="Bergin I.L."/>
            <person name="Dyson M.C."/>
            <person name="Messick J.B."/>
        </authorList>
    </citation>
    <scope>NUCLEOTIDE SEQUENCE [LARGE SCALE GENOMIC DNA]</scope>
    <source>
        <strain evidence="1 2">Michigan</strain>
    </source>
</reference>
<name>A0ABM5P1U7_9MOLU</name>
<accession>A0ABM5P1U7</accession>
<dbReference type="EMBL" id="CP006935">
    <property type="protein sequence ID" value="AHC40235.1"/>
    <property type="molecule type" value="Genomic_DNA"/>
</dbReference>
<sequence length="173" mass="19359">MGSASAIMKVVAGLAITGGVLATSLLVSGNSIQVETDRGKFHLGRNFQGCTTLLSEPSSSGKNDGQIYLCPFDENNKLEMIYFQEVNGGKDATKIKELRQNFHHQLRHELIIRLEDNSERTLNWPSLLFQYTDLGRDKGKTLIPEKDCQITSSGTTLFECNDTWKVIKPRPRQ</sequence>
<dbReference type="Proteomes" id="UP000018745">
    <property type="component" value="Chromosome"/>
</dbReference>
<dbReference type="RefSeq" id="WP_024071136.1">
    <property type="nucleotide sequence ID" value="NC_023062.1"/>
</dbReference>
<evidence type="ECO:0000313" key="2">
    <source>
        <dbReference type="Proteomes" id="UP000018745"/>
    </source>
</evidence>